<reference evidence="2" key="2">
    <citation type="journal article" date="2018" name="BMC Genomics">
        <title>A manually annotated Actinidia chinensis var. chinensis (kiwifruit) genome highlights the challenges associated with draft genomes and gene prediction in plants.</title>
        <authorList>
            <person name="Pilkington S.M."/>
            <person name="Crowhurst R."/>
            <person name="Hilario E."/>
            <person name="Nardozza S."/>
            <person name="Fraser L."/>
            <person name="Peng Y."/>
            <person name="Gunaseelan K."/>
            <person name="Simpson R."/>
            <person name="Tahir J."/>
            <person name="Deroles S.C."/>
            <person name="Templeton K."/>
            <person name="Luo Z."/>
            <person name="Davy M."/>
            <person name="Cheng C."/>
            <person name="McNeilage M."/>
            <person name="Scaglione D."/>
            <person name="Liu Y."/>
            <person name="Zhang Q."/>
            <person name="Datson P."/>
            <person name="De Silva N."/>
            <person name="Gardiner S.E."/>
            <person name="Bassett H."/>
            <person name="Chagne D."/>
            <person name="McCallum J."/>
            <person name="Dzierzon H."/>
            <person name="Deng C."/>
            <person name="Wang Y.Y."/>
            <person name="Barron L."/>
            <person name="Manako K."/>
            <person name="Bowen J."/>
            <person name="Foster T.M."/>
            <person name="Erridge Z.A."/>
            <person name="Tiffin H."/>
            <person name="Waite C.N."/>
            <person name="Davies K.M."/>
            <person name="Grierson E.P."/>
            <person name="Laing W.A."/>
            <person name="Kirk R."/>
            <person name="Chen X."/>
            <person name="Wood M."/>
            <person name="Montefiori M."/>
            <person name="Brummell D.A."/>
            <person name="Schwinn K.E."/>
            <person name="Catanach A."/>
            <person name="Fullerton C."/>
            <person name="Li D."/>
            <person name="Meiyalaghan S."/>
            <person name="Nieuwenhuizen N."/>
            <person name="Read N."/>
            <person name="Prakash R."/>
            <person name="Hunter D."/>
            <person name="Zhang H."/>
            <person name="McKenzie M."/>
            <person name="Knabel M."/>
            <person name="Harris A."/>
            <person name="Allan A.C."/>
            <person name="Gleave A."/>
            <person name="Chen A."/>
            <person name="Janssen B.J."/>
            <person name="Plunkett B."/>
            <person name="Ampomah-Dwamena C."/>
            <person name="Voogd C."/>
            <person name="Leif D."/>
            <person name="Lafferty D."/>
            <person name="Souleyre E.J.F."/>
            <person name="Varkonyi-Gasic E."/>
            <person name="Gambi F."/>
            <person name="Hanley J."/>
            <person name="Yao J.L."/>
            <person name="Cheung J."/>
            <person name="David K.M."/>
            <person name="Warren B."/>
            <person name="Marsh K."/>
            <person name="Snowden K.C."/>
            <person name="Lin-Wang K."/>
            <person name="Brian L."/>
            <person name="Martinez-Sanchez M."/>
            <person name="Wang M."/>
            <person name="Ileperuma N."/>
            <person name="Macnee N."/>
            <person name="Campin R."/>
            <person name="McAtee P."/>
            <person name="Drummond R.S.M."/>
            <person name="Espley R.V."/>
            <person name="Ireland H.S."/>
            <person name="Wu R."/>
            <person name="Atkinson R.G."/>
            <person name="Karunairetnam S."/>
            <person name="Bulley S."/>
            <person name="Chunkath S."/>
            <person name="Hanley Z."/>
            <person name="Storey R."/>
            <person name="Thrimawithana A.H."/>
            <person name="Thomson S."/>
            <person name="David C."/>
            <person name="Testolin R."/>
            <person name="Huang H."/>
            <person name="Hellens R.P."/>
            <person name="Schaffer R.J."/>
        </authorList>
    </citation>
    <scope>NUCLEOTIDE SEQUENCE [LARGE SCALE GENOMIC DNA]</scope>
    <source>
        <strain evidence="2">cv. Red5</strain>
    </source>
</reference>
<dbReference type="STRING" id="1590841.A0A2R6PEK4"/>
<dbReference type="OrthoDB" id="1930482at2759"/>
<dbReference type="OMA" id="CLYTFHI"/>
<evidence type="ECO:0000313" key="1">
    <source>
        <dbReference type="EMBL" id="PSR89739.1"/>
    </source>
</evidence>
<dbReference type="EMBL" id="NKQK01000026">
    <property type="protein sequence ID" value="PSR89739.1"/>
    <property type="molecule type" value="Genomic_DNA"/>
</dbReference>
<dbReference type="InterPro" id="IPR035428">
    <property type="entry name" value="FANCF"/>
</dbReference>
<dbReference type="GO" id="GO:0043240">
    <property type="term" value="C:Fanconi anaemia nuclear complex"/>
    <property type="evidence" value="ECO:0007669"/>
    <property type="project" value="InterPro"/>
</dbReference>
<name>A0A2R6PEK4_ACTCC</name>
<dbReference type="AlphaFoldDB" id="A0A2R6PEK4"/>
<dbReference type="FunCoup" id="A0A2R6PEK4">
    <property type="interactions" value="38"/>
</dbReference>
<organism evidence="1 2">
    <name type="scientific">Actinidia chinensis var. chinensis</name>
    <name type="common">Chinese soft-hair kiwi</name>
    <dbReference type="NCBI Taxonomy" id="1590841"/>
    <lineage>
        <taxon>Eukaryota</taxon>
        <taxon>Viridiplantae</taxon>
        <taxon>Streptophyta</taxon>
        <taxon>Embryophyta</taxon>
        <taxon>Tracheophyta</taxon>
        <taxon>Spermatophyta</taxon>
        <taxon>Magnoliopsida</taxon>
        <taxon>eudicotyledons</taxon>
        <taxon>Gunneridae</taxon>
        <taxon>Pentapetalae</taxon>
        <taxon>asterids</taxon>
        <taxon>Ericales</taxon>
        <taxon>Actinidiaceae</taxon>
        <taxon>Actinidia</taxon>
    </lineage>
</organism>
<dbReference type="Gramene" id="PSR89739">
    <property type="protein sequence ID" value="PSR89739"/>
    <property type="gene ID" value="CEY00_Acc29945"/>
</dbReference>
<dbReference type="InParanoid" id="A0A2R6PEK4"/>
<keyword evidence="2" id="KW-1185">Reference proteome</keyword>
<protein>
    <submittedName>
        <fullName evidence="1">Macrolide export protein like</fullName>
    </submittedName>
</protein>
<sequence length="459" mass="52569">MGWSHPDISLEDLMKLIKGFVDILILASGYQSSGSLAHWDPQNIKKAFQWGLFFENVLKRLRCSDDYQDLEKQLDAALTELKSNTFFPQGLAHLSSVTLHRAGDFVLEHLIRALPLRDTHLKAFMISTIEMDLDELRRTGNDCLDVYLNKLMLQNSSMNPDLDRIFMEDSAVLCEDVAPNMKTVGDFTKFTIQEVIKRQSAVSCINCVEAGLDILHKAITESNWKEFDHVLKHDKAPQIEEHFIEYDTWNCWKTRALSYFLDKRTIRLVSGASMIFSASEVQWAQVFEKLNISAETSDDDSRDTIEILLLGCIASRWSSLVEHFMSVSYDFLTTLKQYQEVCSLLPGRSQNLHSREGMVESKGKGILDYLTVLLRNQPHQLWKLSPALVAVAIPFWSPLFRLYLNELEDQFKGGFSTTRCCNCAQNSKVHKDCELAERIWCLYIYHVCGSYLISGTNFT</sequence>
<dbReference type="PANTHER" id="PTHR14449:SF2">
    <property type="entry name" value="FANCONI ANEMIA GROUP F PROTEIN"/>
    <property type="match status" value="1"/>
</dbReference>
<proteinExistence type="predicted"/>
<dbReference type="PANTHER" id="PTHR14449">
    <property type="entry name" value="FANCONI ANEMIA GROUP F PROTEIN FANCF"/>
    <property type="match status" value="1"/>
</dbReference>
<dbReference type="Proteomes" id="UP000241394">
    <property type="component" value="Chromosome LG26"/>
</dbReference>
<accession>A0A2R6PEK4</accession>
<dbReference type="Pfam" id="PF11107">
    <property type="entry name" value="FANCF"/>
    <property type="match status" value="1"/>
</dbReference>
<evidence type="ECO:0000313" key="2">
    <source>
        <dbReference type="Proteomes" id="UP000241394"/>
    </source>
</evidence>
<gene>
    <name evidence="1" type="ORF">CEY00_Acc29945</name>
</gene>
<comment type="caution">
    <text evidence="1">The sequence shown here is derived from an EMBL/GenBank/DDBJ whole genome shotgun (WGS) entry which is preliminary data.</text>
</comment>
<reference evidence="1 2" key="1">
    <citation type="submission" date="2017-07" db="EMBL/GenBank/DDBJ databases">
        <title>An improved, manually edited Actinidia chinensis var. chinensis (kiwifruit) genome highlights the challenges associated with draft genomes and gene prediction in plants.</title>
        <authorList>
            <person name="Pilkington S."/>
            <person name="Crowhurst R."/>
            <person name="Hilario E."/>
            <person name="Nardozza S."/>
            <person name="Fraser L."/>
            <person name="Peng Y."/>
            <person name="Gunaseelan K."/>
            <person name="Simpson R."/>
            <person name="Tahir J."/>
            <person name="Deroles S."/>
            <person name="Templeton K."/>
            <person name="Luo Z."/>
            <person name="Davy M."/>
            <person name="Cheng C."/>
            <person name="Mcneilage M."/>
            <person name="Scaglione D."/>
            <person name="Liu Y."/>
            <person name="Zhang Q."/>
            <person name="Datson P."/>
            <person name="De Silva N."/>
            <person name="Gardiner S."/>
            <person name="Bassett H."/>
            <person name="Chagne D."/>
            <person name="Mccallum J."/>
            <person name="Dzierzon H."/>
            <person name="Deng C."/>
            <person name="Wang Y.-Y."/>
            <person name="Barron N."/>
            <person name="Manako K."/>
            <person name="Bowen J."/>
            <person name="Foster T."/>
            <person name="Erridge Z."/>
            <person name="Tiffin H."/>
            <person name="Waite C."/>
            <person name="Davies K."/>
            <person name="Grierson E."/>
            <person name="Laing W."/>
            <person name="Kirk R."/>
            <person name="Chen X."/>
            <person name="Wood M."/>
            <person name="Montefiori M."/>
            <person name="Brummell D."/>
            <person name="Schwinn K."/>
            <person name="Catanach A."/>
            <person name="Fullerton C."/>
            <person name="Li D."/>
            <person name="Meiyalaghan S."/>
            <person name="Nieuwenhuizen N."/>
            <person name="Read N."/>
            <person name="Prakash R."/>
            <person name="Hunter D."/>
            <person name="Zhang H."/>
            <person name="Mckenzie M."/>
            <person name="Knabel M."/>
            <person name="Harris A."/>
            <person name="Allan A."/>
            <person name="Chen A."/>
            <person name="Janssen B."/>
            <person name="Plunkett B."/>
            <person name="Dwamena C."/>
            <person name="Voogd C."/>
            <person name="Leif D."/>
            <person name="Lafferty D."/>
            <person name="Souleyre E."/>
            <person name="Varkonyi-Gasic E."/>
            <person name="Gambi F."/>
            <person name="Hanley J."/>
            <person name="Yao J.-L."/>
            <person name="Cheung J."/>
            <person name="David K."/>
            <person name="Warren B."/>
            <person name="Marsh K."/>
            <person name="Snowden K."/>
            <person name="Lin-Wang K."/>
            <person name="Brian L."/>
            <person name="Martinez-Sanchez M."/>
            <person name="Wang M."/>
            <person name="Ileperuma N."/>
            <person name="Macnee N."/>
            <person name="Campin R."/>
            <person name="Mcatee P."/>
            <person name="Drummond R."/>
            <person name="Espley R."/>
            <person name="Ireland H."/>
            <person name="Wu R."/>
            <person name="Atkinson R."/>
            <person name="Karunairetnam S."/>
            <person name="Bulley S."/>
            <person name="Chunkath S."/>
            <person name="Hanley Z."/>
            <person name="Storey R."/>
            <person name="Thrimawithana A."/>
            <person name="Thomson S."/>
            <person name="David C."/>
            <person name="Testolin R."/>
        </authorList>
    </citation>
    <scope>NUCLEOTIDE SEQUENCE [LARGE SCALE GENOMIC DNA]</scope>
    <source>
        <strain evidence="2">cv. Red5</strain>
        <tissue evidence="1">Young leaf</tissue>
    </source>
</reference>
<dbReference type="GO" id="GO:0036297">
    <property type="term" value="P:interstrand cross-link repair"/>
    <property type="evidence" value="ECO:0007669"/>
    <property type="project" value="InterPro"/>
</dbReference>